<dbReference type="AlphaFoldDB" id="A0AAE9TI13"/>
<dbReference type="GO" id="GO:0008610">
    <property type="term" value="P:lipid biosynthetic process"/>
    <property type="evidence" value="ECO:0007669"/>
    <property type="project" value="UniProtKB-ARBA"/>
</dbReference>
<gene>
    <name evidence="3" type="ORF">MF626_05185</name>
</gene>
<evidence type="ECO:0000256" key="1">
    <source>
        <dbReference type="ARBA" id="ARBA00022737"/>
    </source>
</evidence>
<evidence type="ECO:0000259" key="2">
    <source>
        <dbReference type="Pfam" id="PF00668"/>
    </source>
</evidence>
<sequence length="468" mass="53728">MDGPLDRTRLESAFQALIQRHESLRTGFYMQDGELVQRVHRNVPFTLNYTEASVEETDTLIHNFIRAFDLSQAPLLRVSLVKLQEARHLLLFDMHHIISDGVSIQILIEELTHLYQGEQLPELHIQYKDYAVWQREQSENQWQDLEKYWLQSFEGELPVLDLPTDFQRPSVRSFEGSRIDFTLDEPGNKAIQELASRTGTTLYMVLLAAYSVLLHKYTGQEDIVVGSPVAGRPQAELEGIIGMFVNTLALRSYPAGDKTFQDYLLEIKETALKAFEHQDYPFEKLVEKLGVGRDVSRNPLFDTLLVLQNTEQEEQEMDGVHFTPYLMDTVTAKFDLSLNVEEKGSKLAFGLEYSTALYRRETVERLATHLLRVLHAVSANPQLQLAEIEMITPEEKVQIVEVFNATSAPYPRDKTIHELFAEQVMRTPEQTALVFGDVQLTYLELQDKASRLAQTLRRLGTLRSSLWP</sequence>
<dbReference type="InterPro" id="IPR001242">
    <property type="entry name" value="Condensation_dom"/>
</dbReference>
<keyword evidence="1" id="KW-0677">Repeat</keyword>
<dbReference type="Gene3D" id="3.30.559.30">
    <property type="entry name" value="Nonribosomal peptide synthetase, condensation domain"/>
    <property type="match status" value="1"/>
</dbReference>
<dbReference type="InterPro" id="IPR042099">
    <property type="entry name" value="ANL_N_sf"/>
</dbReference>
<feature type="domain" description="Condensation" evidence="2">
    <location>
        <begin position="2"/>
        <end position="399"/>
    </location>
</feature>
<dbReference type="EMBL" id="CP097770">
    <property type="protein sequence ID" value="UZP76404.1"/>
    <property type="molecule type" value="Genomic_DNA"/>
</dbReference>
<dbReference type="InterPro" id="IPR023213">
    <property type="entry name" value="CAT-like_dom_sf"/>
</dbReference>
<name>A0AAE9TI13_PAEPO</name>
<dbReference type="GO" id="GO:0044550">
    <property type="term" value="P:secondary metabolite biosynthetic process"/>
    <property type="evidence" value="ECO:0007669"/>
    <property type="project" value="TreeGrafter"/>
</dbReference>
<organism evidence="3">
    <name type="scientific">Paenibacillus polymyxa</name>
    <name type="common">Bacillus polymyxa</name>
    <dbReference type="NCBI Taxonomy" id="1406"/>
    <lineage>
        <taxon>Bacteria</taxon>
        <taxon>Bacillati</taxon>
        <taxon>Bacillota</taxon>
        <taxon>Bacilli</taxon>
        <taxon>Bacillales</taxon>
        <taxon>Paenibacillaceae</taxon>
        <taxon>Paenibacillus</taxon>
    </lineage>
</organism>
<dbReference type="GO" id="GO:0043041">
    <property type="term" value="P:amino acid activation for nonribosomal peptide biosynthetic process"/>
    <property type="evidence" value="ECO:0007669"/>
    <property type="project" value="TreeGrafter"/>
</dbReference>
<dbReference type="PANTHER" id="PTHR45527:SF1">
    <property type="entry name" value="FATTY ACID SYNTHASE"/>
    <property type="match status" value="1"/>
</dbReference>
<reference evidence="3" key="1">
    <citation type="submission" date="2022-11" db="EMBL/GenBank/DDBJ databases">
        <authorList>
            <person name="Vasilchenko N.G."/>
            <person name="Prazdnova E.V."/>
            <person name="Gorovtsov A.V."/>
            <person name="Chistyakov V.A."/>
            <person name="Pak M.L."/>
        </authorList>
    </citation>
    <scope>NUCLEOTIDE SEQUENCE</scope>
    <source>
        <strain evidence="3">R 4.5</strain>
    </source>
</reference>
<dbReference type="GO" id="GO:0005829">
    <property type="term" value="C:cytosol"/>
    <property type="evidence" value="ECO:0007669"/>
    <property type="project" value="TreeGrafter"/>
</dbReference>
<dbReference type="GO" id="GO:0031177">
    <property type="term" value="F:phosphopantetheine binding"/>
    <property type="evidence" value="ECO:0007669"/>
    <property type="project" value="TreeGrafter"/>
</dbReference>
<dbReference type="Gene3D" id="3.30.559.10">
    <property type="entry name" value="Chloramphenicol acetyltransferase-like domain"/>
    <property type="match status" value="1"/>
</dbReference>
<evidence type="ECO:0000313" key="3">
    <source>
        <dbReference type="EMBL" id="UZP76404.1"/>
    </source>
</evidence>
<dbReference type="SUPFAM" id="SSF52777">
    <property type="entry name" value="CoA-dependent acyltransferases"/>
    <property type="match status" value="2"/>
</dbReference>
<dbReference type="SUPFAM" id="SSF56801">
    <property type="entry name" value="Acetyl-CoA synthetase-like"/>
    <property type="match status" value="1"/>
</dbReference>
<dbReference type="CDD" id="cd19531">
    <property type="entry name" value="LCL_NRPS-like"/>
    <property type="match status" value="1"/>
</dbReference>
<dbReference type="GO" id="GO:0003824">
    <property type="term" value="F:catalytic activity"/>
    <property type="evidence" value="ECO:0007669"/>
    <property type="project" value="InterPro"/>
</dbReference>
<dbReference type="PANTHER" id="PTHR45527">
    <property type="entry name" value="NONRIBOSOMAL PEPTIDE SYNTHETASE"/>
    <property type="match status" value="1"/>
</dbReference>
<proteinExistence type="predicted"/>
<dbReference type="Pfam" id="PF00668">
    <property type="entry name" value="Condensation"/>
    <property type="match status" value="1"/>
</dbReference>
<accession>A0AAE9TI13</accession>
<protein>
    <submittedName>
        <fullName evidence="3">Condensation domain-containing protein</fullName>
    </submittedName>
</protein>
<dbReference type="Gene3D" id="3.40.50.12780">
    <property type="entry name" value="N-terminal domain of ligase-like"/>
    <property type="match status" value="1"/>
</dbReference>